<dbReference type="InterPro" id="IPR046357">
    <property type="entry name" value="PPIase_dom_sf"/>
</dbReference>
<dbReference type="Proteomes" id="UP000075260">
    <property type="component" value="Unassembled WGS sequence"/>
</dbReference>
<dbReference type="InterPro" id="IPR027304">
    <property type="entry name" value="Trigger_fact/SurA_dom_sf"/>
</dbReference>
<dbReference type="SUPFAM" id="SSF109998">
    <property type="entry name" value="Triger factor/SurA peptide-binding domain-like"/>
    <property type="match status" value="1"/>
</dbReference>
<dbReference type="GO" id="GO:0003755">
    <property type="term" value="F:peptidyl-prolyl cis-trans isomerase activity"/>
    <property type="evidence" value="ECO:0007669"/>
    <property type="project" value="UniProtKB-KW"/>
</dbReference>
<evidence type="ECO:0000256" key="5">
    <source>
        <dbReference type="ARBA" id="ARBA00023235"/>
    </source>
</evidence>
<gene>
    <name evidence="9" type="ORF">BE15_39090</name>
</gene>
<protein>
    <recommendedName>
        <fullName evidence="2">peptidylprolyl isomerase</fullName>
        <ecNumber evidence="2">5.2.1.8</ecNumber>
    </recommendedName>
</protein>
<dbReference type="EMBL" id="JEMA01000585">
    <property type="protein sequence ID" value="KYF68231.1"/>
    <property type="molecule type" value="Genomic_DNA"/>
</dbReference>
<evidence type="ECO:0000256" key="2">
    <source>
        <dbReference type="ARBA" id="ARBA00013194"/>
    </source>
</evidence>
<evidence type="ECO:0000313" key="9">
    <source>
        <dbReference type="EMBL" id="KYF68231.1"/>
    </source>
</evidence>
<evidence type="ECO:0000256" key="1">
    <source>
        <dbReference type="ARBA" id="ARBA00000971"/>
    </source>
</evidence>
<evidence type="ECO:0000256" key="7">
    <source>
        <dbReference type="SAM" id="SignalP"/>
    </source>
</evidence>
<name>A0A150QJS6_SORCE</name>
<dbReference type="PANTHER" id="PTHR47245:SF1">
    <property type="entry name" value="FOLDASE PROTEIN PRSA"/>
    <property type="match status" value="1"/>
</dbReference>
<dbReference type="EC" id="5.2.1.8" evidence="2"/>
<dbReference type="Gene3D" id="3.10.50.40">
    <property type="match status" value="1"/>
</dbReference>
<dbReference type="InterPro" id="IPR000297">
    <property type="entry name" value="PPIase_PpiC"/>
</dbReference>
<dbReference type="SUPFAM" id="SSF54534">
    <property type="entry name" value="FKBP-like"/>
    <property type="match status" value="1"/>
</dbReference>
<proteinExistence type="predicted"/>
<dbReference type="InterPro" id="IPR050245">
    <property type="entry name" value="PrsA_foldase"/>
</dbReference>
<accession>A0A150QJS6</accession>
<evidence type="ECO:0000256" key="4">
    <source>
        <dbReference type="ARBA" id="ARBA00023110"/>
    </source>
</evidence>
<feature type="signal peptide" evidence="7">
    <location>
        <begin position="1"/>
        <end position="21"/>
    </location>
</feature>
<dbReference type="OrthoDB" id="5518306at2"/>
<comment type="catalytic activity">
    <reaction evidence="1">
        <text>[protein]-peptidylproline (omega=180) = [protein]-peptidylproline (omega=0)</text>
        <dbReference type="Rhea" id="RHEA:16237"/>
        <dbReference type="Rhea" id="RHEA-COMP:10747"/>
        <dbReference type="Rhea" id="RHEA-COMP:10748"/>
        <dbReference type="ChEBI" id="CHEBI:83833"/>
        <dbReference type="ChEBI" id="CHEBI:83834"/>
        <dbReference type="EC" id="5.2.1.8"/>
    </reaction>
</comment>
<evidence type="ECO:0000256" key="6">
    <source>
        <dbReference type="PROSITE-ProRule" id="PRU00278"/>
    </source>
</evidence>
<dbReference type="PROSITE" id="PS50198">
    <property type="entry name" value="PPIC_PPIASE_2"/>
    <property type="match status" value="1"/>
</dbReference>
<evidence type="ECO:0000259" key="8">
    <source>
        <dbReference type="PROSITE" id="PS50198"/>
    </source>
</evidence>
<evidence type="ECO:0000256" key="3">
    <source>
        <dbReference type="ARBA" id="ARBA00022729"/>
    </source>
</evidence>
<keyword evidence="4 6" id="KW-0697">Rotamase</keyword>
<keyword evidence="5 6" id="KW-0413">Isomerase</keyword>
<dbReference type="AlphaFoldDB" id="A0A150QJS6"/>
<reference evidence="9 10" key="1">
    <citation type="submission" date="2014-02" db="EMBL/GenBank/DDBJ databases">
        <title>The small core and large imbalanced accessory genome model reveals a collaborative survival strategy of Sorangium cellulosum strains in nature.</title>
        <authorList>
            <person name="Han K."/>
            <person name="Peng R."/>
            <person name="Blom J."/>
            <person name="Li Y.-Z."/>
        </authorList>
    </citation>
    <scope>NUCLEOTIDE SEQUENCE [LARGE SCALE GENOMIC DNA]</scope>
    <source>
        <strain evidence="9 10">So0008-312</strain>
    </source>
</reference>
<evidence type="ECO:0000313" key="10">
    <source>
        <dbReference type="Proteomes" id="UP000075260"/>
    </source>
</evidence>
<dbReference type="Pfam" id="PF13145">
    <property type="entry name" value="Rotamase_2"/>
    <property type="match status" value="1"/>
</dbReference>
<sequence>MSPGRRAIAGAACLCACVAWAALSTSARGAPPLPPDVAARVGAIDIHVDSVARITAAQQLLPARARDAAIRDALFAAEARDRGLDQAPEVQREISAVLARRLLHRLKEEAESAGPVTDDELRVATERHWLDLDRPEGYRTVHAVVRLSADADEATRERARALAEAIRRAVLSARDVASRSEPPRAVEARQPPTDPAADAFISAAKAVPADGLEVVAQPLPPVTAAGRALTPEPQQFDADFARAAASLAARGDLSAPVASSFGVHVIMLLERIPAQVVPAEERRGLVRDEVVTERARAAQAKLLEELRREPRVAGGIDALLELVRIEP</sequence>
<organism evidence="9 10">
    <name type="scientific">Sorangium cellulosum</name>
    <name type="common">Polyangium cellulosum</name>
    <dbReference type="NCBI Taxonomy" id="56"/>
    <lineage>
        <taxon>Bacteria</taxon>
        <taxon>Pseudomonadati</taxon>
        <taxon>Myxococcota</taxon>
        <taxon>Polyangia</taxon>
        <taxon>Polyangiales</taxon>
        <taxon>Polyangiaceae</taxon>
        <taxon>Sorangium</taxon>
    </lineage>
</organism>
<keyword evidence="3 7" id="KW-0732">Signal</keyword>
<feature type="chain" id="PRO_5007809257" description="peptidylprolyl isomerase" evidence="7">
    <location>
        <begin position="22"/>
        <end position="327"/>
    </location>
</feature>
<dbReference type="PANTHER" id="PTHR47245">
    <property type="entry name" value="PEPTIDYLPROLYL ISOMERASE"/>
    <property type="match status" value="1"/>
</dbReference>
<feature type="domain" description="PpiC" evidence="8">
    <location>
        <begin position="135"/>
        <end position="270"/>
    </location>
</feature>
<comment type="caution">
    <text evidence="9">The sequence shown here is derived from an EMBL/GenBank/DDBJ whole genome shotgun (WGS) entry which is preliminary data.</text>
</comment>